<feature type="compositionally biased region" description="Polar residues" evidence="1">
    <location>
        <begin position="192"/>
        <end position="201"/>
    </location>
</feature>
<dbReference type="PANTHER" id="PTHR38788">
    <property type="entry name" value="CLR5 DOMAIN-CONTAINING PROTEIN"/>
    <property type="match status" value="1"/>
</dbReference>
<dbReference type="Proteomes" id="UP000053411">
    <property type="component" value="Unassembled WGS sequence"/>
</dbReference>
<accession>A0A0D2KPQ0</accession>
<organism evidence="3 4">
    <name type="scientific">Fonsecaea multimorphosa CBS 102226</name>
    <dbReference type="NCBI Taxonomy" id="1442371"/>
    <lineage>
        <taxon>Eukaryota</taxon>
        <taxon>Fungi</taxon>
        <taxon>Dikarya</taxon>
        <taxon>Ascomycota</taxon>
        <taxon>Pezizomycotina</taxon>
        <taxon>Eurotiomycetes</taxon>
        <taxon>Chaetothyriomycetidae</taxon>
        <taxon>Chaetothyriales</taxon>
        <taxon>Herpotrichiellaceae</taxon>
        <taxon>Fonsecaea</taxon>
    </lineage>
</organism>
<proteinExistence type="predicted"/>
<dbReference type="InterPro" id="IPR025676">
    <property type="entry name" value="Clr5_dom"/>
</dbReference>
<gene>
    <name evidence="3" type="ORF">Z520_05174</name>
</gene>
<evidence type="ECO:0000259" key="2">
    <source>
        <dbReference type="Pfam" id="PF14420"/>
    </source>
</evidence>
<dbReference type="EMBL" id="KN848070">
    <property type="protein sequence ID" value="KIX98713.1"/>
    <property type="molecule type" value="Genomic_DNA"/>
</dbReference>
<feature type="domain" description="Clr5" evidence="2">
    <location>
        <begin position="76"/>
        <end position="126"/>
    </location>
</feature>
<evidence type="ECO:0000256" key="1">
    <source>
        <dbReference type="SAM" id="MobiDB-lite"/>
    </source>
</evidence>
<dbReference type="PANTHER" id="PTHR38788:SF3">
    <property type="entry name" value="CLR5 DOMAIN-CONTAINING PROTEIN"/>
    <property type="match status" value="1"/>
</dbReference>
<dbReference type="VEuPathDB" id="FungiDB:Z520_05174"/>
<sequence>MALISQPDVYMCDDFGAFEHDLGATDAYPTFSSIEPLDSGVDEQTRLENVAPGPNQPQWRSPPPLRLRRKPVSSIIWEERKQVILDLYIRQQLHLDEVQKRMKEQHDFDATEQMYKKRLREWGVRKYYTQPQKLDAIRQLREAPTETRDTLLLQLNGLPIKERRLWRPVMQNRNRVILAPRPSPDSRKNGRNGRQQLSRTPAPQRLQLKLGQETQTIEALLKYADRYHSWYLGQDRTKVQYGYTRGLGRVFGGLTDAFHLLRKGDSTGYCLINQSCSHFRAVLQTQPFQLMTLLIQVFATRRYIPQEYWEMRNLVLKFFASLARTSWEMSHPIPNIATLLLKMNQEHLASCLTSYAELLSDQTKTIHDATDSARIQLSIIALFEEAGQLDKASNLCWPLWEAVQRDSSVPPPVWTTVMNTWVNLSIQRRDYLAAEQFLMQRISESSVPTGKRIDDIYRIHEWRLLGWVYYCMKKPAESEKFLRLALEATLQNEGYFTKSVVHGILFEVEFVLEQFGKTEERAQLRIEHQHIWAELDEWRLDRDLPAGTN</sequence>
<dbReference type="Pfam" id="PF14420">
    <property type="entry name" value="Clr5"/>
    <property type="match status" value="1"/>
</dbReference>
<dbReference type="STRING" id="1442371.A0A0D2KPQ0"/>
<dbReference type="AlphaFoldDB" id="A0A0D2KPQ0"/>
<dbReference type="GeneID" id="27710920"/>
<evidence type="ECO:0000313" key="4">
    <source>
        <dbReference type="Proteomes" id="UP000053411"/>
    </source>
</evidence>
<evidence type="ECO:0000313" key="3">
    <source>
        <dbReference type="EMBL" id="KIX98713.1"/>
    </source>
</evidence>
<reference evidence="3 4" key="1">
    <citation type="submission" date="2015-01" db="EMBL/GenBank/DDBJ databases">
        <title>The Genome Sequence of Fonsecaea multimorphosa CBS 102226.</title>
        <authorList>
            <consortium name="The Broad Institute Genomics Platform"/>
            <person name="Cuomo C."/>
            <person name="de Hoog S."/>
            <person name="Gorbushina A."/>
            <person name="Stielow B."/>
            <person name="Teixiera M."/>
            <person name="Abouelleil A."/>
            <person name="Chapman S.B."/>
            <person name="Priest M."/>
            <person name="Young S.K."/>
            <person name="Wortman J."/>
            <person name="Nusbaum C."/>
            <person name="Birren B."/>
        </authorList>
    </citation>
    <scope>NUCLEOTIDE SEQUENCE [LARGE SCALE GENOMIC DNA]</scope>
    <source>
        <strain evidence="3 4">CBS 102226</strain>
    </source>
</reference>
<keyword evidence="4" id="KW-1185">Reference proteome</keyword>
<dbReference type="OrthoDB" id="4159530at2759"/>
<protein>
    <recommendedName>
        <fullName evidence="2">Clr5 domain-containing protein</fullName>
    </recommendedName>
</protein>
<name>A0A0D2KPQ0_9EURO</name>
<feature type="region of interest" description="Disordered" evidence="1">
    <location>
        <begin position="176"/>
        <end position="204"/>
    </location>
</feature>
<dbReference type="RefSeq" id="XP_016632836.1">
    <property type="nucleotide sequence ID" value="XM_016775677.1"/>
</dbReference>